<dbReference type="InterPro" id="IPR003594">
    <property type="entry name" value="HATPase_dom"/>
</dbReference>
<dbReference type="InterPro" id="IPR036890">
    <property type="entry name" value="HATPase_C_sf"/>
</dbReference>
<dbReference type="InterPro" id="IPR000700">
    <property type="entry name" value="PAS-assoc_C"/>
</dbReference>
<dbReference type="CDD" id="cd00082">
    <property type="entry name" value="HisKA"/>
    <property type="match status" value="1"/>
</dbReference>
<gene>
    <name evidence="8" type="ORF">DT603_09640</name>
</gene>
<accession>A0ABX0AHW2</accession>
<dbReference type="Gene3D" id="3.30.450.20">
    <property type="entry name" value="PAS domain"/>
    <property type="match status" value="3"/>
</dbReference>
<dbReference type="Proteomes" id="UP001429354">
    <property type="component" value="Unassembled WGS sequence"/>
</dbReference>
<dbReference type="PANTHER" id="PTHR43065">
    <property type="entry name" value="SENSOR HISTIDINE KINASE"/>
    <property type="match status" value="1"/>
</dbReference>
<dbReference type="SMART" id="SM00387">
    <property type="entry name" value="HATPase_c"/>
    <property type="match status" value="1"/>
</dbReference>
<dbReference type="PROSITE" id="PS50109">
    <property type="entry name" value="HIS_KIN"/>
    <property type="match status" value="1"/>
</dbReference>
<evidence type="ECO:0000313" key="8">
    <source>
        <dbReference type="EMBL" id="NDK39101.1"/>
    </source>
</evidence>
<feature type="domain" description="Response regulatory" evidence="6">
    <location>
        <begin position="751"/>
        <end position="866"/>
    </location>
</feature>
<dbReference type="SUPFAM" id="SSF47384">
    <property type="entry name" value="Homodimeric domain of signal transducing histidine kinase"/>
    <property type="match status" value="1"/>
</dbReference>
<evidence type="ECO:0000259" key="6">
    <source>
        <dbReference type="PROSITE" id="PS50110"/>
    </source>
</evidence>
<dbReference type="Pfam" id="PF08448">
    <property type="entry name" value="PAS_4"/>
    <property type="match status" value="2"/>
</dbReference>
<dbReference type="EC" id="2.7.13.3" evidence="2"/>
<dbReference type="PROSITE" id="PS50110">
    <property type="entry name" value="RESPONSE_REGULATORY"/>
    <property type="match status" value="1"/>
</dbReference>
<comment type="catalytic activity">
    <reaction evidence="1">
        <text>ATP + protein L-histidine = ADP + protein N-phospho-L-histidine.</text>
        <dbReference type="EC" id="2.7.13.3"/>
    </reaction>
</comment>
<evidence type="ECO:0000259" key="5">
    <source>
        <dbReference type="PROSITE" id="PS50109"/>
    </source>
</evidence>
<evidence type="ECO:0000256" key="2">
    <source>
        <dbReference type="ARBA" id="ARBA00012438"/>
    </source>
</evidence>
<protein>
    <recommendedName>
        <fullName evidence="2">histidine kinase</fullName>
        <ecNumber evidence="2">2.7.13.3</ecNumber>
    </recommendedName>
</protein>
<reference evidence="8 9" key="1">
    <citation type="submission" date="2018-07" db="EMBL/GenBank/DDBJ databases">
        <title>Whole genome Sequencing of Pseudoxanthomonas gei KCTC 32298 (T).</title>
        <authorList>
            <person name="Kumar S."/>
            <person name="Bansal K."/>
            <person name="Kaur A."/>
            <person name="Patil P."/>
            <person name="Sharma S."/>
            <person name="Patil P.B."/>
        </authorList>
    </citation>
    <scope>NUCLEOTIDE SEQUENCE [LARGE SCALE GENOMIC DNA]</scope>
    <source>
        <strain evidence="8 9">KCTC 32298</strain>
    </source>
</reference>
<dbReference type="SUPFAM" id="SSF55785">
    <property type="entry name" value="PYP-like sensor domain (PAS domain)"/>
    <property type="match status" value="2"/>
</dbReference>
<dbReference type="SUPFAM" id="SSF52172">
    <property type="entry name" value="CheY-like"/>
    <property type="match status" value="1"/>
</dbReference>
<evidence type="ECO:0000259" key="7">
    <source>
        <dbReference type="PROSITE" id="PS50113"/>
    </source>
</evidence>
<name>A0ABX0AHW2_9GAMM</name>
<keyword evidence="3 4" id="KW-0597">Phosphoprotein</keyword>
<dbReference type="Pfam" id="PF02518">
    <property type="entry name" value="HATPase_c"/>
    <property type="match status" value="1"/>
</dbReference>
<dbReference type="InterPro" id="IPR004358">
    <property type="entry name" value="Sig_transdc_His_kin-like_C"/>
</dbReference>
<dbReference type="InterPro" id="IPR013656">
    <property type="entry name" value="PAS_4"/>
</dbReference>
<dbReference type="SUPFAM" id="SSF55874">
    <property type="entry name" value="ATPase domain of HSP90 chaperone/DNA topoisomerase II/histidine kinase"/>
    <property type="match status" value="1"/>
</dbReference>
<dbReference type="InterPro" id="IPR036097">
    <property type="entry name" value="HisK_dim/P_sf"/>
</dbReference>
<dbReference type="InterPro" id="IPR011006">
    <property type="entry name" value="CheY-like_superfamily"/>
</dbReference>
<dbReference type="SMART" id="SM00448">
    <property type="entry name" value="REC"/>
    <property type="match status" value="1"/>
</dbReference>
<evidence type="ECO:0000313" key="9">
    <source>
        <dbReference type="Proteomes" id="UP001429354"/>
    </source>
</evidence>
<proteinExistence type="predicted"/>
<dbReference type="Gene3D" id="3.30.565.10">
    <property type="entry name" value="Histidine kinase-like ATPase, C-terminal domain"/>
    <property type="match status" value="1"/>
</dbReference>
<dbReference type="Gene3D" id="1.10.287.130">
    <property type="match status" value="1"/>
</dbReference>
<dbReference type="PRINTS" id="PR00344">
    <property type="entry name" value="BCTRLSENSOR"/>
</dbReference>
<dbReference type="InterPro" id="IPR035965">
    <property type="entry name" value="PAS-like_dom_sf"/>
</dbReference>
<feature type="domain" description="Histidine kinase" evidence="5">
    <location>
        <begin position="512"/>
        <end position="727"/>
    </location>
</feature>
<dbReference type="Pfam" id="PF00072">
    <property type="entry name" value="Response_reg"/>
    <property type="match status" value="1"/>
</dbReference>
<dbReference type="InterPro" id="IPR005467">
    <property type="entry name" value="His_kinase_dom"/>
</dbReference>
<feature type="domain" description="PAC" evidence="7">
    <location>
        <begin position="436"/>
        <end position="492"/>
    </location>
</feature>
<evidence type="ECO:0000256" key="1">
    <source>
        <dbReference type="ARBA" id="ARBA00000085"/>
    </source>
</evidence>
<feature type="modified residue" description="4-aspartylphosphate" evidence="4">
    <location>
        <position position="802"/>
    </location>
</feature>
<dbReference type="Gene3D" id="3.40.50.2300">
    <property type="match status" value="1"/>
</dbReference>
<dbReference type="SMART" id="SM00388">
    <property type="entry name" value="HisKA"/>
    <property type="match status" value="1"/>
</dbReference>
<evidence type="ECO:0000256" key="4">
    <source>
        <dbReference type="PROSITE-ProRule" id="PRU00169"/>
    </source>
</evidence>
<dbReference type="EMBL" id="QOVG01000005">
    <property type="protein sequence ID" value="NDK39101.1"/>
    <property type="molecule type" value="Genomic_DNA"/>
</dbReference>
<sequence length="877" mass="96227">MLYAWRIAGRPPLPALRADRCARVRPIYTGSGIRSAGNPVREVRMSVSTVPRPTPAFLEGGGEMGERIRAHDWAASALGPPRDWPTQLKTAVRLMLTTQHPIFIFWGPQHIQLYNDAYSRSLGPERHPAALGQRGRECFDEIWDIIGPQIALVMEGRGSTWHENHLVPITRNGVREDVYWTYSYSPIDEPEAAHGVGGVLVLCSETTRQVLAERENQLGRQRLQQMFEQAPGFMALLGGPRHVFEMANPAYEELIGHRQLLGKPLLEALPEALEQGYVDILDEVYRSGKAYSTTGARYEVASVNGARPVERFVDFVFQPMTDAQGQVTGIFIEGFDVSSAHSDAQAVRELYDSMERRVEAAVAERNILADVVEFGDAFILVIDLRYKVLAVNQAYANEFNQVYGTRLSVGDDVVEMMRSDPQRQQRIRAYLDRAISGEDFHLSENFDSSDAGRRYYDARFCPLRDRSGKQVGAIATVYDVSERTREQARLAEAEERVRQTEKIEALGQLTGGVAHDFNNLLMVISGGLEVIDSAPASRRARVLAGMRQAVDRGAGLSKQLLAFSRRQPLQPEVVDLAESIGGMREMLDRSLRGDVQVEVDLEPGLWPVEVDPGQLELVVLNLAVNARDAMPSGGTLRIEARNVPDLNDGELFGDHVALSLTDTGTGMPPEVLARVFEPFFTTKEIGKGSGLGLAQAHGFAKASRGAVRIQSKAHAGTTVSLYLPRTDKRPALMVEPAAESALPLQEAGAGSLLLVEDDDEVAALTGEMLEALGYTVTRVANADAALDLIATAPAGFDIVFSDVMMPGQRDGIDLSQEIRQRRPDLPVVLTTGHVEAVQHKAEALGVPVLPKPYRLKELAAALRDARTQAGDKPATQS</sequence>
<evidence type="ECO:0000256" key="3">
    <source>
        <dbReference type="ARBA" id="ARBA00022553"/>
    </source>
</evidence>
<dbReference type="PANTHER" id="PTHR43065:SF42">
    <property type="entry name" value="TWO-COMPONENT SENSOR PPRA"/>
    <property type="match status" value="1"/>
</dbReference>
<comment type="caution">
    <text evidence="8">The sequence shown here is derived from an EMBL/GenBank/DDBJ whole genome shotgun (WGS) entry which is preliminary data.</text>
</comment>
<dbReference type="PROSITE" id="PS50113">
    <property type="entry name" value="PAC"/>
    <property type="match status" value="1"/>
</dbReference>
<dbReference type="InterPro" id="IPR001789">
    <property type="entry name" value="Sig_transdc_resp-reg_receiver"/>
</dbReference>
<keyword evidence="9" id="KW-1185">Reference proteome</keyword>
<organism evidence="8 9">
    <name type="scientific">Pseudoxanthomonas gei</name>
    <dbReference type="NCBI Taxonomy" id="1383030"/>
    <lineage>
        <taxon>Bacteria</taxon>
        <taxon>Pseudomonadati</taxon>
        <taxon>Pseudomonadota</taxon>
        <taxon>Gammaproteobacteria</taxon>
        <taxon>Lysobacterales</taxon>
        <taxon>Lysobacteraceae</taxon>
        <taxon>Pseudoxanthomonas</taxon>
    </lineage>
</organism>
<dbReference type="InterPro" id="IPR003661">
    <property type="entry name" value="HisK_dim/P_dom"/>
</dbReference>